<organism evidence="2 3">
    <name type="scientific">Mytilus coruscus</name>
    <name type="common">Sea mussel</name>
    <dbReference type="NCBI Taxonomy" id="42192"/>
    <lineage>
        <taxon>Eukaryota</taxon>
        <taxon>Metazoa</taxon>
        <taxon>Spiralia</taxon>
        <taxon>Lophotrochozoa</taxon>
        <taxon>Mollusca</taxon>
        <taxon>Bivalvia</taxon>
        <taxon>Autobranchia</taxon>
        <taxon>Pteriomorphia</taxon>
        <taxon>Mytilida</taxon>
        <taxon>Mytiloidea</taxon>
        <taxon>Mytilidae</taxon>
        <taxon>Mytilinae</taxon>
        <taxon>Mytilus</taxon>
    </lineage>
</organism>
<keyword evidence="3" id="KW-1185">Reference proteome</keyword>
<evidence type="ECO:0000313" key="3">
    <source>
        <dbReference type="Proteomes" id="UP000507470"/>
    </source>
</evidence>
<gene>
    <name evidence="2" type="ORF">MCOR_346</name>
</gene>
<feature type="signal peptide" evidence="1">
    <location>
        <begin position="1"/>
        <end position="17"/>
    </location>
</feature>
<reference evidence="2 3" key="1">
    <citation type="submission" date="2020-06" db="EMBL/GenBank/DDBJ databases">
        <authorList>
            <person name="Li R."/>
            <person name="Bekaert M."/>
        </authorList>
    </citation>
    <scope>NUCLEOTIDE SEQUENCE [LARGE SCALE GENOMIC DNA]</scope>
    <source>
        <strain evidence="3">wild</strain>
    </source>
</reference>
<dbReference type="Proteomes" id="UP000507470">
    <property type="component" value="Unassembled WGS sequence"/>
</dbReference>
<proteinExistence type="predicted"/>
<dbReference type="AlphaFoldDB" id="A0A6J7ZW27"/>
<keyword evidence="1" id="KW-0732">Signal</keyword>
<dbReference type="EMBL" id="CACVKT020000093">
    <property type="protein sequence ID" value="CAC5355868.1"/>
    <property type="molecule type" value="Genomic_DNA"/>
</dbReference>
<evidence type="ECO:0000313" key="2">
    <source>
        <dbReference type="EMBL" id="CAC5355868.1"/>
    </source>
</evidence>
<sequence>MLTSLWMLACFVAYSAAQSCNFPNEITIENTGLTNSNPAFNLKLTSGVTVEETTISDFTCQQQDKDFYFLKSQTTIPGEGGEDQFVYLCIKLFQDDSANVFASYFGSEQAMVGTQSTDPDDKAILVTTAVNADFCDVCRPHVIDGSVVPTASDVYSVVLPDPVNLGCNAPLMCSLQNDENVTPCVTLEGFCKQLMNILNNRGWKKPKKVCRKNKELVRLLSVTCSDINQ</sequence>
<evidence type="ECO:0000256" key="1">
    <source>
        <dbReference type="SAM" id="SignalP"/>
    </source>
</evidence>
<accession>A0A6J7ZW27</accession>
<feature type="chain" id="PRO_5027026718" evidence="1">
    <location>
        <begin position="18"/>
        <end position="229"/>
    </location>
</feature>
<protein>
    <submittedName>
        <fullName evidence="2">Uncharacterized protein</fullName>
    </submittedName>
</protein>
<name>A0A6J7ZW27_MYTCO</name>